<keyword evidence="1" id="KW-0175">Coiled coil</keyword>
<gene>
    <name evidence="2" type="ORF">EXIGLDRAFT_577678</name>
</gene>
<feature type="non-terminal residue" evidence="2">
    <location>
        <position position="184"/>
    </location>
</feature>
<evidence type="ECO:0000313" key="3">
    <source>
        <dbReference type="Proteomes" id="UP000077266"/>
    </source>
</evidence>
<evidence type="ECO:0000313" key="2">
    <source>
        <dbReference type="EMBL" id="KZV91685.1"/>
    </source>
</evidence>
<dbReference type="STRING" id="1314781.A0A165HAM5"/>
<feature type="coiled-coil region" evidence="1">
    <location>
        <begin position="74"/>
        <end position="101"/>
    </location>
</feature>
<reference evidence="2 3" key="1">
    <citation type="journal article" date="2016" name="Mol. Biol. Evol.">
        <title>Comparative Genomics of Early-Diverging Mushroom-Forming Fungi Provides Insights into the Origins of Lignocellulose Decay Capabilities.</title>
        <authorList>
            <person name="Nagy L.G."/>
            <person name="Riley R."/>
            <person name="Tritt A."/>
            <person name="Adam C."/>
            <person name="Daum C."/>
            <person name="Floudas D."/>
            <person name="Sun H."/>
            <person name="Yadav J.S."/>
            <person name="Pangilinan J."/>
            <person name="Larsson K.H."/>
            <person name="Matsuura K."/>
            <person name="Barry K."/>
            <person name="Labutti K."/>
            <person name="Kuo R."/>
            <person name="Ohm R.A."/>
            <person name="Bhattacharya S.S."/>
            <person name="Shirouzu T."/>
            <person name="Yoshinaga Y."/>
            <person name="Martin F.M."/>
            <person name="Grigoriev I.V."/>
            <person name="Hibbett D.S."/>
        </authorList>
    </citation>
    <scope>NUCLEOTIDE SEQUENCE [LARGE SCALE GENOMIC DNA]</scope>
    <source>
        <strain evidence="2 3">HHB12029</strain>
    </source>
</reference>
<accession>A0A165HAM5</accession>
<proteinExistence type="predicted"/>
<dbReference type="Proteomes" id="UP000077266">
    <property type="component" value="Unassembled WGS sequence"/>
</dbReference>
<feature type="non-terminal residue" evidence="2">
    <location>
        <position position="1"/>
    </location>
</feature>
<dbReference type="InParanoid" id="A0A165HAM5"/>
<protein>
    <recommendedName>
        <fullName evidence="4">Integrase zinc-binding domain-containing protein</fullName>
    </recommendedName>
</protein>
<name>A0A165HAM5_EXIGL</name>
<dbReference type="AlphaFoldDB" id="A0A165HAM5"/>
<organism evidence="2 3">
    <name type="scientific">Exidia glandulosa HHB12029</name>
    <dbReference type="NCBI Taxonomy" id="1314781"/>
    <lineage>
        <taxon>Eukaryota</taxon>
        <taxon>Fungi</taxon>
        <taxon>Dikarya</taxon>
        <taxon>Basidiomycota</taxon>
        <taxon>Agaricomycotina</taxon>
        <taxon>Agaricomycetes</taxon>
        <taxon>Auriculariales</taxon>
        <taxon>Exidiaceae</taxon>
        <taxon>Exidia</taxon>
    </lineage>
</organism>
<evidence type="ECO:0008006" key="4">
    <source>
        <dbReference type="Google" id="ProtNLM"/>
    </source>
</evidence>
<dbReference type="OrthoDB" id="444848at2759"/>
<evidence type="ECO:0000256" key="1">
    <source>
        <dbReference type="SAM" id="Coils"/>
    </source>
</evidence>
<keyword evidence="3" id="KW-1185">Reference proteome</keyword>
<sequence length="184" mass="21403">VRETLVKLCDGDPSLWADHFYSMLWAERITTSKMLGFSPYHMAHGVEPVMLLDLAEATFLVPPVQSSLSTEELIALRTRQLERREEDLERVRERVREARFAHIEEFMRRHGSSVRDYRFKPGDLVIIRDTRIEKDLGRKKVDDRYYGPMIVVKRHGDSGSYVVAELDGSVSLQRCAAFRVIPYF</sequence>
<dbReference type="EMBL" id="KV426022">
    <property type="protein sequence ID" value="KZV91685.1"/>
    <property type="molecule type" value="Genomic_DNA"/>
</dbReference>